<evidence type="ECO:0000313" key="2">
    <source>
        <dbReference type="Proteomes" id="UP000053328"/>
    </source>
</evidence>
<keyword evidence="2" id="KW-1185">Reference proteome</keyword>
<dbReference type="VEuPathDB" id="FungiDB:PV08_11662"/>
<proteinExistence type="predicted"/>
<gene>
    <name evidence="1" type="ORF">PV08_11662</name>
</gene>
<reference evidence="1 2" key="1">
    <citation type="submission" date="2015-01" db="EMBL/GenBank/DDBJ databases">
        <title>The Genome Sequence of Exophiala spinifera CBS89968.</title>
        <authorList>
            <consortium name="The Broad Institute Genomics Platform"/>
            <person name="Cuomo C."/>
            <person name="de Hoog S."/>
            <person name="Gorbushina A."/>
            <person name="Stielow B."/>
            <person name="Teixiera M."/>
            <person name="Abouelleil A."/>
            <person name="Chapman S.B."/>
            <person name="Priest M."/>
            <person name="Young S.K."/>
            <person name="Wortman J."/>
            <person name="Nusbaum C."/>
            <person name="Birren B."/>
        </authorList>
    </citation>
    <scope>NUCLEOTIDE SEQUENCE [LARGE SCALE GENOMIC DNA]</scope>
    <source>
        <strain evidence="1 2">CBS 89968</strain>
    </source>
</reference>
<sequence length="62" mass="6921">MHDLPRLFPFPASFSPRLELTLANGSSWMNLGGAKPPLTPEDFGRIFDEFLDISLLPFETGL</sequence>
<accession>A0A0D2AVE2</accession>
<dbReference type="RefSeq" id="XP_016230914.1">
    <property type="nucleotide sequence ID" value="XM_016385970.1"/>
</dbReference>
<dbReference type="EMBL" id="KN847500">
    <property type="protein sequence ID" value="KIW10698.1"/>
    <property type="molecule type" value="Genomic_DNA"/>
</dbReference>
<dbReference type="GeneID" id="27338745"/>
<name>A0A0D2AVE2_9EURO</name>
<dbReference type="HOGENOM" id="CLU_2904201_0_0_1"/>
<protein>
    <submittedName>
        <fullName evidence="1">Uncharacterized protein</fullName>
    </submittedName>
</protein>
<dbReference type="Proteomes" id="UP000053328">
    <property type="component" value="Unassembled WGS sequence"/>
</dbReference>
<dbReference type="AlphaFoldDB" id="A0A0D2AVE2"/>
<organism evidence="1 2">
    <name type="scientific">Exophiala spinifera</name>
    <dbReference type="NCBI Taxonomy" id="91928"/>
    <lineage>
        <taxon>Eukaryota</taxon>
        <taxon>Fungi</taxon>
        <taxon>Dikarya</taxon>
        <taxon>Ascomycota</taxon>
        <taxon>Pezizomycotina</taxon>
        <taxon>Eurotiomycetes</taxon>
        <taxon>Chaetothyriomycetidae</taxon>
        <taxon>Chaetothyriales</taxon>
        <taxon>Herpotrichiellaceae</taxon>
        <taxon>Exophiala</taxon>
    </lineage>
</organism>
<evidence type="ECO:0000313" key="1">
    <source>
        <dbReference type="EMBL" id="KIW10698.1"/>
    </source>
</evidence>